<feature type="region of interest" description="Disordered" evidence="4">
    <location>
        <begin position="318"/>
        <end position="373"/>
    </location>
</feature>
<reference evidence="6 7" key="1">
    <citation type="journal article" date="2024" name="Plant Biotechnol. J.">
        <title>Dendrobium thyrsiflorum genome and its molecular insights into genes involved in important horticultural traits.</title>
        <authorList>
            <person name="Chen B."/>
            <person name="Wang J.Y."/>
            <person name="Zheng P.J."/>
            <person name="Li K.L."/>
            <person name="Liang Y.M."/>
            <person name="Chen X.F."/>
            <person name="Zhang C."/>
            <person name="Zhao X."/>
            <person name="He X."/>
            <person name="Zhang G.Q."/>
            <person name="Liu Z.J."/>
            <person name="Xu Q."/>
        </authorList>
    </citation>
    <scope>NUCLEOTIDE SEQUENCE [LARGE SCALE GENOMIC DNA]</scope>
    <source>
        <strain evidence="6">GZMU011</strain>
    </source>
</reference>
<evidence type="ECO:0000256" key="1">
    <source>
        <dbReference type="ARBA" id="ARBA00022860"/>
    </source>
</evidence>
<dbReference type="Pfam" id="PF00612">
    <property type="entry name" value="IQ"/>
    <property type="match status" value="1"/>
</dbReference>
<dbReference type="Proteomes" id="UP001552299">
    <property type="component" value="Unassembled WGS sequence"/>
</dbReference>
<sequence>MGKKGGWISALKRAFTSKSKEKFDTGSGNYVKEKKQELGRKRHGEANSFIPLYREPSSIEKILSDVEKEQQYKANQVSYKKAQQPKSPITRQNTGANISQNVVSDKANTSEKKATVAPYKAKYIIPSKQAIIRNNKSITPNHVHISATKIQAAYRGYMARKSYKALKGLLRLKNMMNGQSIKRQTMNTMRSMQLLVRIQTQIHAGRLRMIENQNIHQNQISWRSSKETFSSLSKWNATNQLDREAYDEWDDSMLTKEERDANVKRKVEAVMKRERALAYAYSHQLLTTTPKTAHAAHTDPRSGGAPVWWNWLDRQNPSVSHQANTPATPTPRPSSAATITGAAHNRPSSRSKQPKTPFDGYTPRFSRSLHTHNSSNRWQAIHLRPALRDDDSLTSCPAYTAQLAASVTSAAAIPNYMAPTVSAKAKVRGTAMDSGGGAKEGKRFSFGLSQSIGSLRLFSAMKKAAPVVPTVKKAGGRHRSMLSVGELSVDSTVSLPAGLGKRPFK</sequence>
<dbReference type="InterPro" id="IPR000048">
    <property type="entry name" value="IQ_motif_EF-hand-BS"/>
</dbReference>
<comment type="similarity">
    <text evidence="2">Belongs to the IQD family.</text>
</comment>
<dbReference type="Pfam" id="PF13178">
    <property type="entry name" value="DUF4005"/>
    <property type="match status" value="1"/>
</dbReference>
<evidence type="ECO:0000259" key="5">
    <source>
        <dbReference type="Pfam" id="PF13178"/>
    </source>
</evidence>
<dbReference type="PROSITE" id="PS50096">
    <property type="entry name" value="IQ"/>
    <property type="match status" value="1"/>
</dbReference>
<organism evidence="6 7">
    <name type="scientific">Dendrobium thyrsiflorum</name>
    <name type="common">Pinecone-like raceme dendrobium</name>
    <name type="synonym">Orchid</name>
    <dbReference type="NCBI Taxonomy" id="117978"/>
    <lineage>
        <taxon>Eukaryota</taxon>
        <taxon>Viridiplantae</taxon>
        <taxon>Streptophyta</taxon>
        <taxon>Embryophyta</taxon>
        <taxon>Tracheophyta</taxon>
        <taxon>Spermatophyta</taxon>
        <taxon>Magnoliopsida</taxon>
        <taxon>Liliopsida</taxon>
        <taxon>Asparagales</taxon>
        <taxon>Orchidaceae</taxon>
        <taxon>Epidendroideae</taxon>
        <taxon>Malaxideae</taxon>
        <taxon>Dendrobiinae</taxon>
        <taxon>Dendrobium</taxon>
    </lineage>
</organism>
<gene>
    <name evidence="6" type="ORF">M5K25_010938</name>
</gene>
<evidence type="ECO:0000313" key="7">
    <source>
        <dbReference type="Proteomes" id="UP001552299"/>
    </source>
</evidence>
<dbReference type="Gene3D" id="1.20.5.190">
    <property type="match status" value="1"/>
</dbReference>
<comment type="caution">
    <text evidence="6">The sequence shown here is derived from an EMBL/GenBank/DDBJ whole genome shotgun (WGS) entry which is preliminary data.</text>
</comment>
<dbReference type="AlphaFoldDB" id="A0ABD0V8J0"/>
<dbReference type="SMART" id="SM00015">
    <property type="entry name" value="IQ"/>
    <property type="match status" value="1"/>
</dbReference>
<dbReference type="PANTHER" id="PTHR32295">
    <property type="entry name" value="IQ-DOMAIN 5-RELATED"/>
    <property type="match status" value="1"/>
</dbReference>
<evidence type="ECO:0000313" key="6">
    <source>
        <dbReference type="EMBL" id="KAL0918891.1"/>
    </source>
</evidence>
<dbReference type="CDD" id="cd23767">
    <property type="entry name" value="IQCD"/>
    <property type="match status" value="1"/>
</dbReference>
<name>A0ABD0V8J0_DENTH</name>
<dbReference type="GO" id="GO:0005516">
    <property type="term" value="F:calmodulin binding"/>
    <property type="evidence" value="ECO:0007669"/>
    <property type="project" value="UniProtKB-KW"/>
</dbReference>
<keyword evidence="7" id="KW-1185">Reference proteome</keyword>
<keyword evidence="1" id="KW-0112">Calmodulin-binding</keyword>
<evidence type="ECO:0000256" key="3">
    <source>
        <dbReference type="ARBA" id="ARBA00024378"/>
    </source>
</evidence>
<evidence type="ECO:0000256" key="4">
    <source>
        <dbReference type="SAM" id="MobiDB-lite"/>
    </source>
</evidence>
<proteinExistence type="inferred from homology"/>
<accession>A0ABD0V8J0</accession>
<feature type="compositionally biased region" description="Low complexity" evidence="4">
    <location>
        <begin position="323"/>
        <end position="338"/>
    </location>
</feature>
<dbReference type="EMBL" id="JANQDX010000009">
    <property type="protein sequence ID" value="KAL0918891.1"/>
    <property type="molecule type" value="Genomic_DNA"/>
</dbReference>
<protein>
    <recommendedName>
        <fullName evidence="5">DUF4005 domain-containing protein</fullName>
    </recommendedName>
</protein>
<evidence type="ECO:0000256" key="2">
    <source>
        <dbReference type="ARBA" id="ARBA00024341"/>
    </source>
</evidence>
<feature type="domain" description="DUF4005" evidence="5">
    <location>
        <begin position="362"/>
        <end position="430"/>
    </location>
</feature>
<comment type="subunit">
    <text evidence="3">Binds to multiple calmodulin (CaM) in the presence of Ca(2+) and CaM-like proteins.</text>
</comment>
<dbReference type="PANTHER" id="PTHR32295:SF113">
    <property type="entry name" value="PROTEIN IQ-DOMAIN 14"/>
    <property type="match status" value="1"/>
</dbReference>
<dbReference type="InterPro" id="IPR025064">
    <property type="entry name" value="DUF4005"/>
</dbReference>